<evidence type="ECO:0008006" key="2">
    <source>
        <dbReference type="Google" id="ProtNLM"/>
    </source>
</evidence>
<dbReference type="AlphaFoldDB" id="A0A0W8FMY4"/>
<dbReference type="Gene3D" id="3.40.50.10610">
    <property type="entry name" value="ABC-type transport auxiliary lipoprotein component"/>
    <property type="match status" value="1"/>
</dbReference>
<gene>
    <name evidence="1" type="ORF">ASZ90_008006</name>
</gene>
<dbReference type="PROSITE" id="PS51257">
    <property type="entry name" value="PROKAR_LIPOPROTEIN"/>
    <property type="match status" value="1"/>
</dbReference>
<organism evidence="1">
    <name type="scientific">hydrocarbon metagenome</name>
    <dbReference type="NCBI Taxonomy" id="938273"/>
    <lineage>
        <taxon>unclassified sequences</taxon>
        <taxon>metagenomes</taxon>
        <taxon>ecological metagenomes</taxon>
    </lineage>
</organism>
<evidence type="ECO:0000313" key="1">
    <source>
        <dbReference type="EMBL" id="KUG22203.1"/>
    </source>
</evidence>
<protein>
    <recommendedName>
        <fullName evidence="2">Lipoprotein</fullName>
    </recommendedName>
</protein>
<dbReference type="EMBL" id="LNQE01000978">
    <property type="protein sequence ID" value="KUG22203.1"/>
    <property type="molecule type" value="Genomic_DNA"/>
</dbReference>
<name>A0A0W8FMY4_9ZZZZ</name>
<proteinExistence type="predicted"/>
<reference evidence="1" key="1">
    <citation type="journal article" date="2015" name="Proc. Natl. Acad. Sci. U.S.A.">
        <title>Networks of energetic and metabolic interactions define dynamics in microbial communities.</title>
        <authorList>
            <person name="Embree M."/>
            <person name="Liu J.K."/>
            <person name="Al-Bassam M.M."/>
            <person name="Zengler K."/>
        </authorList>
    </citation>
    <scope>NUCLEOTIDE SEQUENCE</scope>
</reference>
<accession>A0A0W8FMY4</accession>
<comment type="caution">
    <text evidence="1">The sequence shown here is derived from an EMBL/GenBank/DDBJ whole genome shotgun (WGS) entry which is preliminary data.</text>
</comment>
<sequence length="199" mass="22641">MRKKLFVAFILLAFVMAAMGCSELRFSQIAPEANEFHPQKLVVFPLEMVRPEGTKEVKAEVEKNIEGALIEKKWFTSVVGVESFNSQLSANEELNKAMTEYLSKLQTVNFSDPDLSKKIGELFNVDAFLMVSVDSWDYIVVKDDKKAFVGMTMKLYEASTGKLMWKAGHDIKEDYMLIKPGLTKVARDVTRKLITYMPH</sequence>